<evidence type="ECO:0000256" key="5">
    <source>
        <dbReference type="ARBA" id="ARBA00023136"/>
    </source>
</evidence>
<sequence length="102" mass="11383">MDVVDFAQYFAALAVVLGLLGLFALAGTQGWFTRLVNGLATRGLERTKRERRLRVMESLVLDPRRRVVIVKIDDEEQVLLLGAGTEIVLDRRPARTTTETAS</sequence>
<proteinExistence type="predicted"/>
<protein>
    <submittedName>
        <fullName evidence="7">Flagellar biosynthetic protein FliO</fullName>
    </submittedName>
</protein>
<evidence type="ECO:0000313" key="7">
    <source>
        <dbReference type="EMBL" id="MFC2927121.1"/>
    </source>
</evidence>
<dbReference type="RefSeq" id="WP_343163110.1">
    <property type="nucleotide sequence ID" value="NZ_JBHRSV010000028.1"/>
</dbReference>
<evidence type="ECO:0000256" key="3">
    <source>
        <dbReference type="ARBA" id="ARBA00022692"/>
    </source>
</evidence>
<dbReference type="Pfam" id="PF04347">
    <property type="entry name" value="FliO"/>
    <property type="match status" value="1"/>
</dbReference>
<comment type="subcellular location">
    <subcellularLocation>
        <location evidence="1">Cell membrane</location>
    </subcellularLocation>
</comment>
<accession>A0ABV7A028</accession>
<organism evidence="7 8">
    <name type="scientific">Hyphobacterium vulgare</name>
    <dbReference type="NCBI Taxonomy" id="1736751"/>
    <lineage>
        <taxon>Bacteria</taxon>
        <taxon>Pseudomonadati</taxon>
        <taxon>Pseudomonadota</taxon>
        <taxon>Alphaproteobacteria</taxon>
        <taxon>Maricaulales</taxon>
        <taxon>Maricaulaceae</taxon>
        <taxon>Hyphobacterium</taxon>
    </lineage>
</organism>
<evidence type="ECO:0000313" key="8">
    <source>
        <dbReference type="Proteomes" id="UP001595379"/>
    </source>
</evidence>
<gene>
    <name evidence="7" type="ORF">ACFOOR_13475</name>
</gene>
<dbReference type="InterPro" id="IPR022781">
    <property type="entry name" value="Flagellar_biosynth_FliO"/>
</dbReference>
<feature type="transmembrane region" description="Helical" evidence="6">
    <location>
        <begin position="6"/>
        <end position="26"/>
    </location>
</feature>
<evidence type="ECO:0000256" key="6">
    <source>
        <dbReference type="SAM" id="Phobius"/>
    </source>
</evidence>
<keyword evidence="7" id="KW-0282">Flagellum</keyword>
<keyword evidence="5 6" id="KW-0472">Membrane</keyword>
<comment type="caution">
    <text evidence="7">The sequence shown here is derived from an EMBL/GenBank/DDBJ whole genome shotgun (WGS) entry which is preliminary data.</text>
</comment>
<reference evidence="8" key="1">
    <citation type="journal article" date="2019" name="Int. J. Syst. Evol. Microbiol.">
        <title>The Global Catalogue of Microorganisms (GCM) 10K type strain sequencing project: providing services to taxonomists for standard genome sequencing and annotation.</title>
        <authorList>
            <consortium name="The Broad Institute Genomics Platform"/>
            <consortium name="The Broad Institute Genome Sequencing Center for Infectious Disease"/>
            <person name="Wu L."/>
            <person name="Ma J."/>
        </authorList>
    </citation>
    <scope>NUCLEOTIDE SEQUENCE [LARGE SCALE GENOMIC DNA]</scope>
    <source>
        <strain evidence="8">KCTC 52487</strain>
    </source>
</reference>
<keyword evidence="8" id="KW-1185">Reference proteome</keyword>
<dbReference type="Proteomes" id="UP001595379">
    <property type="component" value="Unassembled WGS sequence"/>
</dbReference>
<keyword evidence="2" id="KW-1003">Cell membrane</keyword>
<evidence type="ECO:0000256" key="4">
    <source>
        <dbReference type="ARBA" id="ARBA00022989"/>
    </source>
</evidence>
<keyword evidence="7" id="KW-0966">Cell projection</keyword>
<evidence type="ECO:0000256" key="1">
    <source>
        <dbReference type="ARBA" id="ARBA00004236"/>
    </source>
</evidence>
<keyword evidence="7" id="KW-0969">Cilium</keyword>
<dbReference type="EMBL" id="JBHRSV010000028">
    <property type="protein sequence ID" value="MFC2927121.1"/>
    <property type="molecule type" value="Genomic_DNA"/>
</dbReference>
<evidence type="ECO:0000256" key="2">
    <source>
        <dbReference type="ARBA" id="ARBA00022475"/>
    </source>
</evidence>
<keyword evidence="3 6" id="KW-0812">Transmembrane</keyword>
<keyword evidence="4 6" id="KW-1133">Transmembrane helix</keyword>
<name>A0ABV7A028_9PROT</name>